<organism evidence="2 3">
    <name type="scientific">Alteromonas pelagimontana</name>
    <dbReference type="NCBI Taxonomy" id="1858656"/>
    <lineage>
        <taxon>Bacteria</taxon>
        <taxon>Pseudomonadati</taxon>
        <taxon>Pseudomonadota</taxon>
        <taxon>Gammaproteobacteria</taxon>
        <taxon>Alteromonadales</taxon>
        <taxon>Alteromonadaceae</taxon>
        <taxon>Alteromonas/Salinimonas group</taxon>
        <taxon>Alteromonas</taxon>
    </lineage>
</organism>
<dbReference type="EMBL" id="CP052766">
    <property type="protein sequence ID" value="QJR81338.1"/>
    <property type="molecule type" value="Genomic_DNA"/>
</dbReference>
<keyword evidence="3" id="KW-1185">Reference proteome</keyword>
<keyword evidence="1" id="KW-0732">Signal</keyword>
<dbReference type="RefSeq" id="WP_075607369.1">
    <property type="nucleotide sequence ID" value="NZ_CP052766.1"/>
</dbReference>
<protein>
    <submittedName>
        <fullName evidence="2">Outer membrane beta-barrel protein</fullName>
    </submittedName>
</protein>
<name>A0A6M4MEN6_9ALTE</name>
<accession>A0A6M4MEN6</accession>
<sequence length="183" mass="20376">MKILKAILAVSFTGFFCNTASADWNFGVSYMNFSDNSSTPTAEVVEQNDEFSVKAMALSVGYLYSIGNSDFSVMPEARYGYGFGDDTITVDDQKVVVEADHFAAFSLRGIYQLSKNFVLFAQPSYGNLKLKASTDDSRFSQDEWQFGMGAGLSYSSTRSVAFEVMYEKFDDIDIMSAGVRFRF</sequence>
<reference evidence="3" key="1">
    <citation type="submission" date="2014-12" db="EMBL/GenBank/DDBJ databases">
        <title>Complete genome sequence of a multi-drug resistant Klebsiella pneumoniae.</title>
        <authorList>
            <person name="Hua X."/>
            <person name="Chen Q."/>
            <person name="Li X."/>
            <person name="Feng Y."/>
            <person name="Ruan Z."/>
            <person name="Yu Y."/>
        </authorList>
    </citation>
    <scope>NUCLEOTIDE SEQUENCE [LARGE SCALE GENOMIC DNA]</scope>
    <source>
        <strain evidence="3">5.12</strain>
    </source>
</reference>
<reference evidence="2 3" key="2">
    <citation type="submission" date="2020-04" db="EMBL/GenBank/DDBJ databases">
        <title>Complete genome sequence of Alteromonas pelagimontana 5.12T.</title>
        <authorList>
            <person name="Sinha R.K."/>
            <person name="Krishnan K.P."/>
            <person name="Kurian J.P."/>
        </authorList>
    </citation>
    <scope>NUCLEOTIDE SEQUENCE [LARGE SCALE GENOMIC DNA]</scope>
    <source>
        <strain evidence="2 3">5.12</strain>
    </source>
</reference>
<evidence type="ECO:0000256" key="1">
    <source>
        <dbReference type="SAM" id="SignalP"/>
    </source>
</evidence>
<proteinExistence type="predicted"/>
<feature type="signal peptide" evidence="1">
    <location>
        <begin position="1"/>
        <end position="22"/>
    </location>
</feature>
<dbReference type="Gene3D" id="2.40.160.20">
    <property type="match status" value="1"/>
</dbReference>
<evidence type="ECO:0000313" key="2">
    <source>
        <dbReference type="EMBL" id="QJR81338.1"/>
    </source>
</evidence>
<dbReference type="Proteomes" id="UP000219285">
    <property type="component" value="Chromosome"/>
</dbReference>
<dbReference type="AlphaFoldDB" id="A0A6M4MEN6"/>
<feature type="chain" id="PRO_5028948673" evidence="1">
    <location>
        <begin position="23"/>
        <end position="183"/>
    </location>
</feature>
<evidence type="ECO:0000313" key="3">
    <source>
        <dbReference type="Proteomes" id="UP000219285"/>
    </source>
</evidence>
<dbReference type="OrthoDB" id="6336662at2"/>
<gene>
    <name evidence="2" type="ORF">CA267_011405</name>
</gene>
<dbReference type="KEGG" id="apel:CA267_011405"/>
<dbReference type="SUPFAM" id="SSF56925">
    <property type="entry name" value="OMPA-like"/>
    <property type="match status" value="1"/>
</dbReference>
<dbReference type="InterPro" id="IPR011250">
    <property type="entry name" value="OMP/PagP_B-barrel"/>
</dbReference>